<name>A0A9D2EG51_9MICO</name>
<dbReference type="EMBL" id="DXBY01000224">
    <property type="protein sequence ID" value="HIZ36720.1"/>
    <property type="molecule type" value="Genomic_DNA"/>
</dbReference>
<dbReference type="AlphaFoldDB" id="A0A9D2EG51"/>
<protein>
    <submittedName>
        <fullName evidence="1">Uncharacterized protein</fullName>
    </submittedName>
</protein>
<evidence type="ECO:0000313" key="1">
    <source>
        <dbReference type="EMBL" id="HIZ36720.1"/>
    </source>
</evidence>
<reference evidence="1" key="1">
    <citation type="journal article" date="2021" name="PeerJ">
        <title>Extensive microbial diversity within the chicken gut microbiome revealed by metagenomics and culture.</title>
        <authorList>
            <person name="Gilroy R."/>
            <person name="Ravi A."/>
            <person name="Getino M."/>
            <person name="Pursley I."/>
            <person name="Horton D.L."/>
            <person name="Alikhan N.F."/>
            <person name="Baker D."/>
            <person name="Gharbi K."/>
            <person name="Hall N."/>
            <person name="Watson M."/>
            <person name="Adriaenssens E.M."/>
            <person name="Foster-Nyarko E."/>
            <person name="Jarju S."/>
            <person name="Secka A."/>
            <person name="Antonio M."/>
            <person name="Oren A."/>
            <person name="Chaudhuri R.R."/>
            <person name="La Ragione R."/>
            <person name="Hildebrand F."/>
            <person name="Pallen M.J."/>
        </authorList>
    </citation>
    <scope>NUCLEOTIDE SEQUENCE</scope>
    <source>
        <strain evidence="1">ChiGjej4B4-7305</strain>
    </source>
</reference>
<proteinExistence type="predicted"/>
<organism evidence="1 2">
    <name type="scientific">Candidatus Ruania gallistercoris</name>
    <dbReference type="NCBI Taxonomy" id="2838746"/>
    <lineage>
        <taxon>Bacteria</taxon>
        <taxon>Bacillati</taxon>
        <taxon>Actinomycetota</taxon>
        <taxon>Actinomycetes</taxon>
        <taxon>Micrococcales</taxon>
        <taxon>Ruaniaceae</taxon>
        <taxon>Ruania</taxon>
    </lineage>
</organism>
<evidence type="ECO:0000313" key="2">
    <source>
        <dbReference type="Proteomes" id="UP000824037"/>
    </source>
</evidence>
<dbReference type="Proteomes" id="UP000824037">
    <property type="component" value="Unassembled WGS sequence"/>
</dbReference>
<comment type="caution">
    <text evidence="1">The sequence shown here is derived from an EMBL/GenBank/DDBJ whole genome shotgun (WGS) entry which is preliminary data.</text>
</comment>
<gene>
    <name evidence="1" type="ORF">H9815_13170</name>
</gene>
<reference evidence="1" key="2">
    <citation type="submission" date="2021-04" db="EMBL/GenBank/DDBJ databases">
        <authorList>
            <person name="Gilroy R."/>
        </authorList>
    </citation>
    <scope>NUCLEOTIDE SEQUENCE</scope>
    <source>
        <strain evidence="1">ChiGjej4B4-7305</strain>
    </source>
</reference>
<sequence>MIRPVSACCLAGEGGGLDLGVEQGVEGHAWFGVDGVVVGDGETVEEGLVGDPTE</sequence>
<accession>A0A9D2EG51</accession>